<reference evidence="5 6" key="1">
    <citation type="submission" date="2016-10" db="EMBL/GenBank/DDBJ databases">
        <authorList>
            <person name="de Groot N.N."/>
        </authorList>
    </citation>
    <scope>NUCLEOTIDE SEQUENCE [LARGE SCALE GENOMIC DNA]</scope>
    <source>
        <strain evidence="5 6">DSM 22024</strain>
    </source>
</reference>
<keyword evidence="5" id="KW-0645">Protease</keyword>
<gene>
    <name evidence="5" type="ORF">SAMN04489717_0276</name>
</gene>
<dbReference type="InterPro" id="IPR029058">
    <property type="entry name" value="AB_hydrolase_fold"/>
</dbReference>
<dbReference type="STRING" id="117157.SAMN04489717_0276"/>
<dbReference type="InterPro" id="IPR001375">
    <property type="entry name" value="Peptidase_S9_cat"/>
</dbReference>
<evidence type="ECO:0000256" key="2">
    <source>
        <dbReference type="ARBA" id="ARBA00022825"/>
    </source>
</evidence>
<dbReference type="GO" id="GO:0006508">
    <property type="term" value="P:proteolysis"/>
    <property type="evidence" value="ECO:0007669"/>
    <property type="project" value="InterPro"/>
</dbReference>
<dbReference type="GO" id="GO:0004252">
    <property type="term" value="F:serine-type endopeptidase activity"/>
    <property type="evidence" value="ECO:0007669"/>
    <property type="project" value="TreeGrafter"/>
</dbReference>
<keyword evidence="2" id="KW-0720">Serine protease</keyword>
<dbReference type="EMBL" id="LT629732">
    <property type="protein sequence ID" value="SDR72622.1"/>
    <property type="molecule type" value="Genomic_DNA"/>
</dbReference>
<dbReference type="Proteomes" id="UP000198983">
    <property type="component" value="Chromosome I"/>
</dbReference>
<name>A0A1H1LE66_9ACTN</name>
<organism evidence="5 6">
    <name type="scientific">Actinopolymorpha singaporensis</name>
    <dbReference type="NCBI Taxonomy" id="117157"/>
    <lineage>
        <taxon>Bacteria</taxon>
        <taxon>Bacillati</taxon>
        <taxon>Actinomycetota</taxon>
        <taxon>Actinomycetes</taxon>
        <taxon>Propionibacteriales</taxon>
        <taxon>Actinopolymorphaceae</taxon>
        <taxon>Actinopolymorpha</taxon>
    </lineage>
</organism>
<dbReference type="AlphaFoldDB" id="A0A1H1LE66"/>
<feature type="region of interest" description="Disordered" evidence="3">
    <location>
        <begin position="288"/>
        <end position="308"/>
    </location>
</feature>
<dbReference type="PANTHER" id="PTHR42776">
    <property type="entry name" value="SERINE PEPTIDASE S9 FAMILY MEMBER"/>
    <property type="match status" value="1"/>
</dbReference>
<evidence type="ECO:0000256" key="3">
    <source>
        <dbReference type="SAM" id="MobiDB-lite"/>
    </source>
</evidence>
<keyword evidence="5" id="KW-0031">Aminopeptidase</keyword>
<evidence type="ECO:0000259" key="4">
    <source>
        <dbReference type="Pfam" id="PF00326"/>
    </source>
</evidence>
<evidence type="ECO:0000256" key="1">
    <source>
        <dbReference type="ARBA" id="ARBA00022801"/>
    </source>
</evidence>
<dbReference type="Pfam" id="PF00326">
    <property type="entry name" value="Peptidase_S9"/>
    <property type="match status" value="1"/>
</dbReference>
<evidence type="ECO:0000313" key="6">
    <source>
        <dbReference type="Proteomes" id="UP000198983"/>
    </source>
</evidence>
<dbReference type="PANTHER" id="PTHR42776:SF27">
    <property type="entry name" value="DIPEPTIDYL PEPTIDASE FAMILY MEMBER 6"/>
    <property type="match status" value="1"/>
</dbReference>
<keyword evidence="6" id="KW-1185">Reference proteome</keyword>
<sequence length="649" mass="69600">MKPADLGLVRTPGPPTLSPDGRTAVVAVTRLDLEADAYRAQLWTVPTDGAEPARPLTHGWSDQAPSFSPDGRWLAFLRAAGKSGKEARPQLYVMPTDGGDARPVTTVEHHPLGAGAPVWSPDSTRIAYVARVPDEGRYGTREDVAPEQEPPRRITSLRYRLDGVGFVLDRRPQVFVVDPFHDGPAPVQVTSGDFDHADVAWSPDSSLLAFTSARHDGRDRDLRGDVFVCTPDGKDPRQLTDTTLSVSQPAFGPDGRTVYFLGSEVGPSGLDFVARHTGLYAVPADAAEGTPTRLTPGETHHHGDSTGRTVVTADGVLFGNENRGAVDLLLVPFDGGEPRLVLGGQRQAVGFDAAAGVVVASVTTGDSAGELVAVSDGTERALTAFGSELARTGRVRVPEELDATAPDGYPVHGWLVRPEGPGPHPVLLLIHGGPFAQYGWTLLDEAQVYAGAGYAVVMGNPRGSSGYGQAHGAAIRYDVGERSAADLHALLDHALATRPDLDADRIGVMGGSHGGFMTTWLAGHSDRFRAAISERAVNAPDSFTGSSDIGWYFAEQYYGDADLRARRSPLAAADDISIPMLIIHSEHDWRCPVEQAQRLFVALKLRGVETELLLFPGEGHELSRSGLPSHRIARFDAILDWWERHLRTS</sequence>
<dbReference type="RefSeq" id="WP_092649807.1">
    <property type="nucleotide sequence ID" value="NZ_LT629732.1"/>
</dbReference>
<dbReference type="Gene3D" id="2.120.10.30">
    <property type="entry name" value="TolB, C-terminal domain"/>
    <property type="match status" value="2"/>
</dbReference>
<dbReference type="Gene3D" id="3.40.50.1820">
    <property type="entry name" value="alpha/beta hydrolase"/>
    <property type="match status" value="1"/>
</dbReference>
<dbReference type="GO" id="GO:0004177">
    <property type="term" value="F:aminopeptidase activity"/>
    <property type="evidence" value="ECO:0007669"/>
    <property type="project" value="UniProtKB-KW"/>
</dbReference>
<dbReference type="Pfam" id="PF07676">
    <property type="entry name" value="PD40"/>
    <property type="match status" value="4"/>
</dbReference>
<dbReference type="OrthoDB" id="3325701at2"/>
<dbReference type="SUPFAM" id="SSF50993">
    <property type="entry name" value="Peptidase/esterase 'gauge' domain"/>
    <property type="match status" value="1"/>
</dbReference>
<keyword evidence="1" id="KW-0378">Hydrolase</keyword>
<dbReference type="SUPFAM" id="SSF82171">
    <property type="entry name" value="DPP6 N-terminal domain-like"/>
    <property type="match status" value="1"/>
</dbReference>
<feature type="domain" description="Peptidase S9 prolyl oligopeptidase catalytic" evidence="4">
    <location>
        <begin position="444"/>
        <end position="647"/>
    </location>
</feature>
<dbReference type="InterPro" id="IPR011042">
    <property type="entry name" value="6-blade_b-propeller_TolB-like"/>
</dbReference>
<proteinExistence type="predicted"/>
<accession>A0A1H1LE66</accession>
<protein>
    <submittedName>
        <fullName evidence="5">Dipeptidyl aminopeptidase/acylaminoacyl peptidase</fullName>
    </submittedName>
</protein>
<dbReference type="SUPFAM" id="SSF53474">
    <property type="entry name" value="alpha/beta-Hydrolases"/>
    <property type="match status" value="1"/>
</dbReference>
<dbReference type="InterPro" id="IPR011659">
    <property type="entry name" value="WD40"/>
</dbReference>
<evidence type="ECO:0000313" key="5">
    <source>
        <dbReference type="EMBL" id="SDR72622.1"/>
    </source>
</evidence>